<feature type="binding site" evidence="9">
    <location>
        <position position="10"/>
    </location>
    <ligand>
        <name>S-adenosyl-L-methionine</name>
        <dbReference type="ChEBI" id="CHEBI:59789"/>
    </ligand>
</feature>
<dbReference type="InterPro" id="IPR035996">
    <property type="entry name" value="4pyrrol_Methylase_sf"/>
</dbReference>
<evidence type="ECO:0000256" key="6">
    <source>
        <dbReference type="ARBA" id="ARBA00022679"/>
    </source>
</evidence>
<keyword evidence="7 9" id="KW-0949">S-adenosyl-L-methionine</keyword>
<dbReference type="GO" id="GO:0141133">
    <property type="term" value="F:diphthine methyl ester synthase activity"/>
    <property type="evidence" value="ECO:0007669"/>
    <property type="project" value="UniProtKB-EC"/>
</dbReference>
<dbReference type="Gene3D" id="3.30.950.10">
    <property type="entry name" value="Methyltransferase, Cobalt-precorrin-4 Transmethylase, Domain 2"/>
    <property type="match status" value="1"/>
</dbReference>
<keyword evidence="12" id="KW-1185">Reference proteome</keyword>
<dbReference type="EMBL" id="KV784359">
    <property type="protein sequence ID" value="OEU15458.1"/>
    <property type="molecule type" value="Genomic_DNA"/>
</dbReference>
<dbReference type="PANTHER" id="PTHR10882">
    <property type="entry name" value="DIPHTHINE SYNTHASE"/>
    <property type="match status" value="1"/>
</dbReference>
<evidence type="ECO:0000256" key="8">
    <source>
        <dbReference type="ARBA" id="ARBA00048752"/>
    </source>
</evidence>
<dbReference type="InterPro" id="IPR004551">
    <property type="entry name" value="Dphthn_synthase"/>
</dbReference>
<proteinExistence type="inferred from homology"/>
<dbReference type="InParanoid" id="A0A1E7FBA9"/>
<reference evidence="11 12" key="1">
    <citation type="submission" date="2016-09" db="EMBL/GenBank/DDBJ databases">
        <title>Extensive genetic diversity and differential bi-allelic expression allows diatom success in the polar Southern Ocean.</title>
        <authorList>
            <consortium name="DOE Joint Genome Institute"/>
            <person name="Mock T."/>
            <person name="Otillar R.P."/>
            <person name="Strauss J."/>
            <person name="Dupont C."/>
            <person name="Frickenhaus S."/>
            <person name="Maumus F."/>
            <person name="Mcmullan M."/>
            <person name="Sanges R."/>
            <person name="Schmutz J."/>
            <person name="Toseland A."/>
            <person name="Valas R."/>
            <person name="Veluchamy A."/>
            <person name="Ward B.J."/>
            <person name="Allen A."/>
            <person name="Barry K."/>
            <person name="Falciatore A."/>
            <person name="Ferrante M."/>
            <person name="Fortunato A.E."/>
            <person name="Gloeckner G."/>
            <person name="Gruber A."/>
            <person name="Hipkin R."/>
            <person name="Janech M."/>
            <person name="Kroth P."/>
            <person name="Leese F."/>
            <person name="Lindquist E."/>
            <person name="Lyon B.R."/>
            <person name="Martin J."/>
            <person name="Mayer C."/>
            <person name="Parker M."/>
            <person name="Quesneville H."/>
            <person name="Raymond J."/>
            <person name="Uhlig C."/>
            <person name="Valentin K.U."/>
            <person name="Worden A.Z."/>
            <person name="Armbrust E.V."/>
            <person name="Bowler C."/>
            <person name="Green B."/>
            <person name="Moulton V."/>
            <person name="Van Oosterhout C."/>
            <person name="Grigoriev I."/>
        </authorList>
    </citation>
    <scope>NUCLEOTIDE SEQUENCE [LARGE SCALE GENOMIC DNA]</scope>
    <source>
        <strain evidence="11 12">CCMP1102</strain>
    </source>
</reference>
<dbReference type="FunFam" id="3.30.950.10:FF:000004">
    <property type="entry name" value="Diphthine synthase putative"/>
    <property type="match status" value="1"/>
</dbReference>
<comment type="pathway">
    <text evidence="2">Protein modification; peptidyl-diphthamide biosynthesis.</text>
</comment>
<dbReference type="InterPro" id="IPR000878">
    <property type="entry name" value="4pyrrol_Mease"/>
</dbReference>
<dbReference type="CDD" id="cd11647">
    <property type="entry name" value="DHP5_DphB"/>
    <property type="match status" value="1"/>
</dbReference>
<dbReference type="InterPro" id="IPR014776">
    <property type="entry name" value="4pyrrole_Mease_sub2"/>
</dbReference>
<dbReference type="FunCoup" id="A0A1E7FBA9">
    <property type="interactions" value="432"/>
</dbReference>
<feature type="binding site" evidence="9">
    <location>
        <position position="87"/>
    </location>
    <ligand>
        <name>S-adenosyl-L-methionine</name>
        <dbReference type="ChEBI" id="CHEBI:59789"/>
    </ligand>
</feature>
<evidence type="ECO:0000256" key="4">
    <source>
        <dbReference type="ARBA" id="ARBA00011927"/>
    </source>
</evidence>
<dbReference type="InterPro" id="IPR014777">
    <property type="entry name" value="4pyrrole_Mease_sub1"/>
</dbReference>
<evidence type="ECO:0000256" key="3">
    <source>
        <dbReference type="ARBA" id="ARBA00006729"/>
    </source>
</evidence>
<dbReference type="GO" id="GO:0032259">
    <property type="term" value="P:methylation"/>
    <property type="evidence" value="ECO:0007669"/>
    <property type="project" value="UniProtKB-KW"/>
</dbReference>
<comment type="similarity">
    <text evidence="3">Belongs to the diphthine synthase family.</text>
</comment>
<dbReference type="PIRSF" id="PIRSF036432">
    <property type="entry name" value="Diphthine_synth"/>
    <property type="match status" value="1"/>
</dbReference>
<dbReference type="Gene3D" id="3.40.1010.10">
    <property type="entry name" value="Cobalt-precorrin-4 Transmethylase, Domain 1"/>
    <property type="match status" value="1"/>
</dbReference>
<keyword evidence="5" id="KW-0489">Methyltransferase</keyword>
<feature type="binding site" evidence="9">
    <location>
        <position position="250"/>
    </location>
    <ligand>
        <name>S-adenosyl-L-methionine</name>
        <dbReference type="ChEBI" id="CHEBI:59789"/>
    </ligand>
</feature>
<feature type="binding site" evidence="9">
    <location>
        <begin position="115"/>
        <end position="116"/>
    </location>
    <ligand>
        <name>S-adenosyl-L-methionine</name>
        <dbReference type="ChEBI" id="CHEBI:59789"/>
    </ligand>
</feature>
<dbReference type="UniPathway" id="UPA00559"/>
<name>A0A1E7FBA9_9STRA</name>
<evidence type="ECO:0000256" key="7">
    <source>
        <dbReference type="ARBA" id="ARBA00022691"/>
    </source>
</evidence>
<dbReference type="GO" id="GO:0017183">
    <property type="term" value="P:protein histidyl modification to diphthamide"/>
    <property type="evidence" value="ECO:0007669"/>
    <property type="project" value="UniProtKB-UniPathway"/>
</dbReference>
<evidence type="ECO:0000313" key="11">
    <source>
        <dbReference type="EMBL" id="OEU15458.1"/>
    </source>
</evidence>
<feature type="binding site" evidence="9">
    <location>
        <position position="225"/>
    </location>
    <ligand>
        <name>S-adenosyl-L-methionine</name>
        <dbReference type="ChEBI" id="CHEBI:59789"/>
    </ligand>
</feature>
<comment type="catalytic activity">
    <reaction evidence="8">
        <text>2-[(3S)-amino-3-carboxypropyl]-L-histidyl-[translation elongation factor 2] + 4 S-adenosyl-L-methionine = diphthine methyl ester-[translation elongation factor 2] + 4 S-adenosyl-L-homocysteine + 3 H(+)</text>
        <dbReference type="Rhea" id="RHEA:42652"/>
        <dbReference type="Rhea" id="RHEA-COMP:9749"/>
        <dbReference type="Rhea" id="RHEA-COMP:10173"/>
        <dbReference type="ChEBI" id="CHEBI:15378"/>
        <dbReference type="ChEBI" id="CHEBI:57856"/>
        <dbReference type="ChEBI" id="CHEBI:59789"/>
        <dbReference type="ChEBI" id="CHEBI:73995"/>
        <dbReference type="ChEBI" id="CHEBI:79005"/>
        <dbReference type="EC" id="2.1.1.314"/>
    </reaction>
</comment>
<evidence type="ECO:0000256" key="2">
    <source>
        <dbReference type="ARBA" id="ARBA00005156"/>
    </source>
</evidence>
<feature type="domain" description="Tetrapyrrole methylase" evidence="10">
    <location>
        <begin position="3"/>
        <end position="240"/>
    </location>
</feature>
<dbReference type="PANTHER" id="PTHR10882:SF0">
    <property type="entry name" value="DIPHTHINE METHYL ESTER SYNTHASE"/>
    <property type="match status" value="1"/>
</dbReference>
<evidence type="ECO:0000256" key="9">
    <source>
        <dbReference type="PIRSR" id="PIRSR036432-1"/>
    </source>
</evidence>
<dbReference type="FunFam" id="3.40.1010.10:FF:000004">
    <property type="entry name" value="Putative diphthine synthase"/>
    <property type="match status" value="1"/>
</dbReference>
<comment type="function">
    <text evidence="1">S-adenosyl-L-methionine-dependent methyltransferase that catalyzes four methylations of the modified target histidine residue in translation elongation factor 2 (EF-2), to form an intermediate called diphthine methyl ester. The four successive methylation reactions represent the second step of diphthamide biosynthesis.</text>
</comment>
<evidence type="ECO:0000259" key="10">
    <source>
        <dbReference type="Pfam" id="PF00590"/>
    </source>
</evidence>
<sequence length="286" mass="31603">MVLYVIGLGLGDEKDITVRGLELVKSCEYVFLEHYTSILGGVSKEKLEDFYGKSVIVADRGLVENDAEELIIEPAKEKKVAFLVVGDPVCATTHTDLVIRAREVGVEVEIVHNASIMGAAGACGLQLYNYGQVVSIPYFDDKWRPTSFYPKIKYNREGGMHTLCLLDIKVKEPDFVAMAKGRTEFLPPRYMSVNVAAEQLLEAEEKIGEGAYDSKKTLCVGLARMGQPTQQIVAGTLEELIHADLGGPLHSFIICGELHDLELEVVKEFLIEGSTFERDNSKSDDK</sequence>
<evidence type="ECO:0000313" key="12">
    <source>
        <dbReference type="Proteomes" id="UP000095751"/>
    </source>
</evidence>
<organism evidence="11 12">
    <name type="scientific">Fragilariopsis cylindrus CCMP1102</name>
    <dbReference type="NCBI Taxonomy" id="635003"/>
    <lineage>
        <taxon>Eukaryota</taxon>
        <taxon>Sar</taxon>
        <taxon>Stramenopiles</taxon>
        <taxon>Ochrophyta</taxon>
        <taxon>Bacillariophyta</taxon>
        <taxon>Bacillariophyceae</taxon>
        <taxon>Bacillariophycidae</taxon>
        <taxon>Bacillariales</taxon>
        <taxon>Bacillariaceae</taxon>
        <taxon>Fragilariopsis</taxon>
    </lineage>
</organism>
<dbReference type="SUPFAM" id="SSF53790">
    <property type="entry name" value="Tetrapyrrole methylase"/>
    <property type="match status" value="1"/>
</dbReference>
<dbReference type="EC" id="2.1.1.314" evidence="4"/>
<feature type="binding site" evidence="9">
    <location>
        <position position="166"/>
    </location>
    <ligand>
        <name>S-adenosyl-L-methionine</name>
        <dbReference type="ChEBI" id="CHEBI:59789"/>
    </ligand>
</feature>
<evidence type="ECO:0000256" key="5">
    <source>
        <dbReference type="ARBA" id="ARBA00022603"/>
    </source>
</evidence>
<dbReference type="KEGG" id="fcy:FRACYDRAFT_186536"/>
<dbReference type="NCBIfam" id="TIGR00522">
    <property type="entry name" value="dph5"/>
    <property type="match status" value="1"/>
</dbReference>
<evidence type="ECO:0000256" key="1">
    <source>
        <dbReference type="ARBA" id="ARBA00004006"/>
    </source>
</evidence>
<protein>
    <recommendedName>
        <fullName evidence="4">diphthine methyl ester synthase</fullName>
        <ecNumber evidence="4">2.1.1.314</ecNumber>
    </recommendedName>
</protein>
<gene>
    <name evidence="11" type="ORF">FRACYDRAFT_186536</name>
</gene>
<dbReference type="OrthoDB" id="2516at2759"/>
<dbReference type="HAMAP" id="MF_01084">
    <property type="entry name" value="Diphthine_synth"/>
    <property type="match status" value="1"/>
</dbReference>
<keyword evidence="6" id="KW-0808">Transferase</keyword>
<accession>A0A1E7FBA9</accession>
<dbReference type="AlphaFoldDB" id="A0A1E7FBA9"/>
<dbReference type="Pfam" id="PF00590">
    <property type="entry name" value="TP_methylase"/>
    <property type="match status" value="1"/>
</dbReference>
<dbReference type="Proteomes" id="UP000095751">
    <property type="component" value="Unassembled WGS sequence"/>
</dbReference>